<dbReference type="AlphaFoldDB" id="A0A0M0KZS3"/>
<comment type="caution">
    <text evidence="4">The sequence shown here is derived from an EMBL/GenBank/DDBJ whole genome shotgun (WGS) entry which is preliminary data.</text>
</comment>
<dbReference type="InterPro" id="IPR001310">
    <property type="entry name" value="Histidine_triad_HIT"/>
</dbReference>
<evidence type="ECO:0000256" key="1">
    <source>
        <dbReference type="PIRSR" id="PIRSR601310-1"/>
    </source>
</evidence>
<protein>
    <submittedName>
        <fullName evidence="4">HIT family hydrolase</fullName>
    </submittedName>
</protein>
<dbReference type="PANTHER" id="PTHR46648">
    <property type="entry name" value="HIT FAMILY PROTEIN 1"/>
    <property type="match status" value="1"/>
</dbReference>
<evidence type="ECO:0000256" key="2">
    <source>
        <dbReference type="PROSITE-ProRule" id="PRU00464"/>
    </source>
</evidence>
<dbReference type="EMBL" id="LILC01000016">
    <property type="protein sequence ID" value="KOO44309.1"/>
    <property type="molecule type" value="Genomic_DNA"/>
</dbReference>
<dbReference type="STRING" id="284581.AMD01_13595"/>
<accession>A0A0M0KZS3</accession>
<feature type="active site" description="Tele-AMP-histidine intermediate" evidence="1">
    <location>
        <position position="98"/>
    </location>
</feature>
<dbReference type="Pfam" id="PF01230">
    <property type="entry name" value="HIT"/>
    <property type="match status" value="1"/>
</dbReference>
<feature type="short sequence motif" description="Histidine triad motif" evidence="2">
    <location>
        <begin position="94"/>
        <end position="98"/>
    </location>
</feature>
<dbReference type="PATRIC" id="fig|284581.3.peg.4851"/>
<evidence type="ECO:0000313" key="4">
    <source>
        <dbReference type="EMBL" id="KOO44309.1"/>
    </source>
</evidence>
<dbReference type="GO" id="GO:0009117">
    <property type="term" value="P:nucleotide metabolic process"/>
    <property type="evidence" value="ECO:0007669"/>
    <property type="project" value="TreeGrafter"/>
</dbReference>
<dbReference type="OrthoDB" id="9784774at2"/>
<dbReference type="InterPro" id="IPR011146">
    <property type="entry name" value="HIT-like"/>
</dbReference>
<dbReference type="InterPro" id="IPR036265">
    <property type="entry name" value="HIT-like_sf"/>
</dbReference>
<dbReference type="PROSITE" id="PS51084">
    <property type="entry name" value="HIT_2"/>
    <property type="match status" value="1"/>
</dbReference>
<evidence type="ECO:0000313" key="5">
    <source>
        <dbReference type="Proteomes" id="UP000037558"/>
    </source>
</evidence>
<keyword evidence="4" id="KW-0378">Hydrolase</keyword>
<dbReference type="PRINTS" id="PR00332">
    <property type="entry name" value="HISTRIAD"/>
</dbReference>
<dbReference type="GO" id="GO:0016787">
    <property type="term" value="F:hydrolase activity"/>
    <property type="evidence" value="ECO:0007669"/>
    <property type="project" value="UniProtKB-KW"/>
</dbReference>
<dbReference type="SUPFAM" id="SSF54197">
    <property type="entry name" value="HIT-like"/>
    <property type="match status" value="1"/>
</dbReference>
<organism evidence="4 5">
    <name type="scientific">Priestia koreensis</name>
    <dbReference type="NCBI Taxonomy" id="284581"/>
    <lineage>
        <taxon>Bacteria</taxon>
        <taxon>Bacillati</taxon>
        <taxon>Bacillota</taxon>
        <taxon>Bacilli</taxon>
        <taxon>Bacillales</taxon>
        <taxon>Bacillaceae</taxon>
        <taxon>Priestia</taxon>
    </lineage>
</organism>
<name>A0A0M0KZS3_9BACI</name>
<sequence>MPCLGCQLASKELPVYVVFEDEHVCCILDHDPFNEGHVMILPKQHIHDVDELNDQTSLAIMKASRLLSKALKRLFNPDGITFAQNGGIFNELSHYHMHAVPRYKEQSFADFYGDETVVIEQESALKTTQHAMQQVIHELTMDHTI</sequence>
<proteinExistence type="predicted"/>
<feature type="domain" description="HIT" evidence="3">
    <location>
        <begin position="4"/>
        <end position="117"/>
    </location>
</feature>
<reference evidence="5" key="1">
    <citation type="submission" date="2015-08" db="EMBL/GenBank/DDBJ databases">
        <title>Fjat-14210 dsm16467.</title>
        <authorList>
            <person name="Liu B."/>
            <person name="Wang J."/>
            <person name="Zhu Y."/>
            <person name="Liu G."/>
            <person name="Chen Q."/>
            <person name="Chen Z."/>
            <person name="Lan J."/>
            <person name="Che J."/>
            <person name="Ge C."/>
            <person name="Shi H."/>
            <person name="Pan Z."/>
            <person name="Liu X."/>
        </authorList>
    </citation>
    <scope>NUCLEOTIDE SEQUENCE [LARGE SCALE GENOMIC DNA]</scope>
    <source>
        <strain evidence="5">DSM 16467</strain>
    </source>
</reference>
<dbReference type="Gene3D" id="3.30.428.10">
    <property type="entry name" value="HIT-like"/>
    <property type="match status" value="1"/>
</dbReference>
<dbReference type="RefSeq" id="WP_053401966.1">
    <property type="nucleotide sequence ID" value="NZ_LILC01000016.1"/>
</dbReference>
<evidence type="ECO:0000259" key="3">
    <source>
        <dbReference type="PROSITE" id="PS51084"/>
    </source>
</evidence>
<dbReference type="Proteomes" id="UP000037558">
    <property type="component" value="Unassembled WGS sequence"/>
</dbReference>
<gene>
    <name evidence="4" type="ORF">AMD01_13595</name>
</gene>
<keyword evidence="5" id="KW-1185">Reference proteome</keyword>
<dbReference type="PANTHER" id="PTHR46648:SF1">
    <property type="entry name" value="ADENOSINE 5'-MONOPHOSPHORAMIDASE HNT1"/>
    <property type="match status" value="1"/>
</dbReference>